<feature type="compositionally biased region" description="Basic and acidic residues" evidence="1">
    <location>
        <begin position="34"/>
        <end position="44"/>
    </location>
</feature>
<dbReference type="AlphaFoldDB" id="A0A9P6XMH2"/>
<feature type="compositionally biased region" description="Low complexity" evidence="1">
    <location>
        <begin position="8"/>
        <end position="20"/>
    </location>
</feature>
<sequence length="70" mass="7844">MGHRRRPAAGPRSGRQGLRLQGRDPGPHGQPRPGDPRDRRRQPEGGRVAAEGAGEHRLRRRVRREVLICA</sequence>
<evidence type="ECO:0000313" key="2">
    <source>
        <dbReference type="EMBL" id="KAG1526260.1"/>
    </source>
</evidence>
<accession>A0A9P6XMH2</accession>
<evidence type="ECO:0000256" key="1">
    <source>
        <dbReference type="SAM" id="MobiDB-lite"/>
    </source>
</evidence>
<name>A0A9P6XMH2_9FUNG</name>
<dbReference type="Proteomes" id="UP000740926">
    <property type="component" value="Unassembled WGS sequence"/>
</dbReference>
<feature type="region of interest" description="Disordered" evidence="1">
    <location>
        <begin position="1"/>
        <end position="56"/>
    </location>
</feature>
<protein>
    <submittedName>
        <fullName evidence="2">Uncharacterized protein</fullName>
    </submittedName>
</protein>
<evidence type="ECO:0000313" key="3">
    <source>
        <dbReference type="Proteomes" id="UP000740926"/>
    </source>
</evidence>
<organism evidence="2 3">
    <name type="scientific">Rhizopus delemar</name>
    <dbReference type="NCBI Taxonomy" id="936053"/>
    <lineage>
        <taxon>Eukaryota</taxon>
        <taxon>Fungi</taxon>
        <taxon>Fungi incertae sedis</taxon>
        <taxon>Mucoromycota</taxon>
        <taxon>Mucoromycotina</taxon>
        <taxon>Mucoromycetes</taxon>
        <taxon>Mucorales</taxon>
        <taxon>Mucorineae</taxon>
        <taxon>Rhizopodaceae</taxon>
        <taxon>Rhizopus</taxon>
    </lineage>
</organism>
<comment type="caution">
    <text evidence="2">The sequence shown here is derived from an EMBL/GenBank/DDBJ whole genome shotgun (WGS) entry which is preliminary data.</text>
</comment>
<keyword evidence="3" id="KW-1185">Reference proteome</keyword>
<gene>
    <name evidence="2" type="ORF">G6F50_018398</name>
</gene>
<reference evidence="2 3" key="1">
    <citation type="journal article" date="2020" name="Microb. Genom.">
        <title>Genetic diversity of clinical and environmental Mucorales isolates obtained from an investigation of mucormycosis cases among solid organ transplant recipients.</title>
        <authorList>
            <person name="Nguyen M.H."/>
            <person name="Kaul D."/>
            <person name="Muto C."/>
            <person name="Cheng S.J."/>
            <person name="Richter R.A."/>
            <person name="Bruno V.M."/>
            <person name="Liu G."/>
            <person name="Beyhan S."/>
            <person name="Sundermann A.J."/>
            <person name="Mounaud S."/>
            <person name="Pasculle A.W."/>
            <person name="Nierman W.C."/>
            <person name="Driscoll E."/>
            <person name="Cumbie R."/>
            <person name="Clancy C.J."/>
            <person name="Dupont C.L."/>
        </authorList>
    </citation>
    <scope>NUCLEOTIDE SEQUENCE [LARGE SCALE GENOMIC DNA]</scope>
    <source>
        <strain evidence="2 3">GL24</strain>
    </source>
</reference>
<proteinExistence type="predicted"/>
<dbReference type="EMBL" id="JAANIU010017785">
    <property type="protein sequence ID" value="KAG1526260.1"/>
    <property type="molecule type" value="Genomic_DNA"/>
</dbReference>